<dbReference type="EMBL" id="LDUG01000048">
    <property type="protein sequence ID" value="KVW93349.1"/>
    <property type="molecule type" value="Genomic_DNA"/>
</dbReference>
<dbReference type="InterPro" id="IPR012902">
    <property type="entry name" value="N_methyl_site"/>
</dbReference>
<evidence type="ECO:0000256" key="2">
    <source>
        <dbReference type="SAM" id="Phobius"/>
    </source>
</evidence>
<keyword evidence="4" id="KW-1185">Reference proteome</keyword>
<proteinExistence type="predicted"/>
<evidence type="ECO:0000256" key="1">
    <source>
        <dbReference type="SAM" id="MobiDB-lite"/>
    </source>
</evidence>
<keyword evidence="2" id="KW-1133">Transmembrane helix</keyword>
<keyword evidence="2" id="KW-0812">Transmembrane</keyword>
<dbReference type="PATRIC" id="fig|36861.3.peg.2737"/>
<evidence type="ECO:0000313" key="4">
    <source>
        <dbReference type="Proteomes" id="UP000064243"/>
    </source>
</evidence>
<dbReference type="AlphaFoldDB" id="A0A119CU39"/>
<organism evidence="3 4">
    <name type="scientific">Thiobacillus denitrificans</name>
    <dbReference type="NCBI Taxonomy" id="36861"/>
    <lineage>
        <taxon>Bacteria</taxon>
        <taxon>Pseudomonadati</taxon>
        <taxon>Pseudomonadota</taxon>
        <taxon>Betaproteobacteria</taxon>
        <taxon>Nitrosomonadales</taxon>
        <taxon>Thiobacillaceae</taxon>
        <taxon>Thiobacillus</taxon>
    </lineage>
</organism>
<accession>A0A119CU39</accession>
<dbReference type="Proteomes" id="UP000064243">
    <property type="component" value="Unassembled WGS sequence"/>
</dbReference>
<protein>
    <recommendedName>
        <fullName evidence="5">MSHA pilin protein MshD</fullName>
    </recommendedName>
</protein>
<evidence type="ECO:0000313" key="3">
    <source>
        <dbReference type="EMBL" id="KVW93349.1"/>
    </source>
</evidence>
<gene>
    <name evidence="3" type="ORF">ABW22_14570</name>
</gene>
<evidence type="ECO:0008006" key="5">
    <source>
        <dbReference type="Google" id="ProtNLM"/>
    </source>
</evidence>
<sequence>MFSSSRKQAMCMTDQRGLSLIELLVFIVVVGIAVTGVLSVYSLNARSSADPMVRKQALAIAESLLEEVLAKPYTYCDPDDADANTASSPAGCATTPEGMGAEGVEDRYSNVTPYDNVNDYNGFSMTGIDDLTGTAIAGLAGYTASVQVQPVADFNGIVPVVPGDNETLLVTVTVTGPGNHSVSLSGYRTRYAPNL</sequence>
<name>A0A119CU39_THIDE</name>
<keyword evidence="2" id="KW-0472">Membrane</keyword>
<feature type="region of interest" description="Disordered" evidence="1">
    <location>
        <begin position="85"/>
        <end position="104"/>
    </location>
</feature>
<dbReference type="Pfam" id="PF07963">
    <property type="entry name" value="N_methyl"/>
    <property type="match status" value="1"/>
</dbReference>
<reference evidence="3 4" key="1">
    <citation type="journal article" date="2015" name="Appl. Environ. Microbiol.">
        <title>Aerobic and Anaerobic Thiosulfate Oxidation by a Cold-Adapted, Subglacial Chemoautotroph.</title>
        <authorList>
            <person name="Harrold Z.R."/>
            <person name="Skidmore M.L."/>
            <person name="Hamilton T.L."/>
            <person name="Desch L."/>
            <person name="Amada K."/>
            <person name="van Gelder W."/>
            <person name="Glover K."/>
            <person name="Roden E.E."/>
            <person name="Boyd E.S."/>
        </authorList>
    </citation>
    <scope>NUCLEOTIDE SEQUENCE [LARGE SCALE GENOMIC DNA]</scope>
    <source>
        <strain evidence="3 4">RG</strain>
    </source>
</reference>
<dbReference type="PROSITE" id="PS00409">
    <property type="entry name" value="PROKAR_NTER_METHYL"/>
    <property type="match status" value="1"/>
</dbReference>
<feature type="transmembrane region" description="Helical" evidence="2">
    <location>
        <begin position="20"/>
        <end position="43"/>
    </location>
</feature>
<comment type="caution">
    <text evidence="3">The sequence shown here is derived from an EMBL/GenBank/DDBJ whole genome shotgun (WGS) entry which is preliminary data.</text>
</comment>